<dbReference type="AlphaFoldDB" id="A0AAV2FEL3"/>
<evidence type="ECO:0000256" key="1">
    <source>
        <dbReference type="SAM" id="MobiDB-lite"/>
    </source>
</evidence>
<gene>
    <name evidence="2" type="ORF">LTRI10_LOCUS37063</name>
</gene>
<proteinExistence type="predicted"/>
<reference evidence="2 3" key="1">
    <citation type="submission" date="2024-04" db="EMBL/GenBank/DDBJ databases">
        <authorList>
            <person name="Fracassetti M."/>
        </authorList>
    </citation>
    <scope>NUCLEOTIDE SEQUENCE [LARGE SCALE GENOMIC DNA]</scope>
</reference>
<accession>A0AAV2FEL3</accession>
<dbReference type="Proteomes" id="UP001497516">
    <property type="component" value="Chromosome 6"/>
</dbReference>
<keyword evidence="3" id="KW-1185">Reference proteome</keyword>
<evidence type="ECO:0000313" key="3">
    <source>
        <dbReference type="Proteomes" id="UP001497516"/>
    </source>
</evidence>
<dbReference type="EMBL" id="OZ034819">
    <property type="protein sequence ID" value="CAL1396711.1"/>
    <property type="molecule type" value="Genomic_DNA"/>
</dbReference>
<protein>
    <submittedName>
        <fullName evidence="2">Uncharacterized protein</fullName>
    </submittedName>
</protein>
<sequence length="155" mass="16452">MNMKNNSYFSCLALRSTLIAAINNGPVVDFLALFHSSLIPPKSPIPNQPGRQFIDSETTGDVIHRSGNPRRGFNQGPTQRNASGPPPCAGYFIPLDHDTLVGSGILIRPIPVSSWTTVGPLSFPSRDGPVQAQISESAPGPSTAPSCFLFHASPS</sequence>
<name>A0AAV2FEL3_9ROSI</name>
<organism evidence="2 3">
    <name type="scientific">Linum trigynum</name>
    <dbReference type="NCBI Taxonomy" id="586398"/>
    <lineage>
        <taxon>Eukaryota</taxon>
        <taxon>Viridiplantae</taxon>
        <taxon>Streptophyta</taxon>
        <taxon>Embryophyta</taxon>
        <taxon>Tracheophyta</taxon>
        <taxon>Spermatophyta</taxon>
        <taxon>Magnoliopsida</taxon>
        <taxon>eudicotyledons</taxon>
        <taxon>Gunneridae</taxon>
        <taxon>Pentapetalae</taxon>
        <taxon>rosids</taxon>
        <taxon>fabids</taxon>
        <taxon>Malpighiales</taxon>
        <taxon>Linaceae</taxon>
        <taxon>Linum</taxon>
    </lineage>
</organism>
<evidence type="ECO:0000313" key="2">
    <source>
        <dbReference type="EMBL" id="CAL1396711.1"/>
    </source>
</evidence>
<feature type="region of interest" description="Disordered" evidence="1">
    <location>
        <begin position="126"/>
        <end position="145"/>
    </location>
</feature>
<feature type="region of interest" description="Disordered" evidence="1">
    <location>
        <begin position="44"/>
        <end position="87"/>
    </location>
</feature>